<evidence type="ECO:0000313" key="2">
    <source>
        <dbReference type="EMBL" id="KRH54472.1"/>
    </source>
</evidence>
<evidence type="ECO:0000313" key="4">
    <source>
        <dbReference type="Proteomes" id="UP000008827"/>
    </source>
</evidence>
<dbReference type="OMA" id="MHVVANI"/>
<reference evidence="2" key="3">
    <citation type="submission" date="2018-07" db="EMBL/GenBank/DDBJ databases">
        <title>WGS assembly of Glycine max.</title>
        <authorList>
            <person name="Schmutz J."/>
            <person name="Cannon S."/>
            <person name="Schlueter J."/>
            <person name="Ma J."/>
            <person name="Mitros T."/>
            <person name="Nelson W."/>
            <person name="Hyten D."/>
            <person name="Song Q."/>
            <person name="Thelen J."/>
            <person name="Cheng J."/>
            <person name="Xu D."/>
            <person name="Hellsten U."/>
            <person name="May G."/>
            <person name="Yu Y."/>
            <person name="Sakurai T."/>
            <person name="Umezawa T."/>
            <person name="Bhattacharyya M."/>
            <person name="Sandhu D."/>
            <person name="Valliyodan B."/>
            <person name="Lindquist E."/>
            <person name="Peto M."/>
            <person name="Grant D."/>
            <person name="Shu S."/>
            <person name="Goodstein D."/>
            <person name="Barry K."/>
            <person name="Futrell-Griggs M."/>
            <person name="Abernathy B."/>
            <person name="Du J."/>
            <person name="Tian Z."/>
            <person name="Zhu L."/>
            <person name="Gill N."/>
            <person name="Joshi T."/>
            <person name="Libault M."/>
            <person name="Sethuraman A."/>
            <person name="Zhang X."/>
            <person name="Shinozaki K."/>
            <person name="Nguyen H."/>
            <person name="Wing R."/>
            <person name="Cregan P."/>
            <person name="Specht J."/>
            <person name="Grimwood J."/>
            <person name="Rokhsar D."/>
            <person name="Stacey G."/>
            <person name="Shoemaker R."/>
            <person name="Jackson S."/>
        </authorList>
    </citation>
    <scope>NUCLEOTIDE SEQUENCE</scope>
    <source>
        <tissue evidence="2">Callus</tissue>
    </source>
</reference>
<evidence type="ECO:0000313" key="3">
    <source>
        <dbReference type="EnsemblPlants" id="KRH54472"/>
    </source>
</evidence>
<sequence length="106" mass="11919">MMSVCEKSMHVVANILTLPTLSFAHKTLRTSTTGKAMKNLSRCSEAYKKGPLLLQVHERRSQEPPRQPKSVVKHVVESNNRGSSTTSKVIQIERLEDDVNKKAEVF</sequence>
<reference evidence="2 3" key="1">
    <citation type="journal article" date="2010" name="Nature">
        <title>Genome sequence of the palaeopolyploid soybean.</title>
        <authorList>
            <person name="Schmutz J."/>
            <person name="Cannon S.B."/>
            <person name="Schlueter J."/>
            <person name="Ma J."/>
            <person name="Mitros T."/>
            <person name="Nelson W."/>
            <person name="Hyten D.L."/>
            <person name="Song Q."/>
            <person name="Thelen J.J."/>
            <person name="Cheng J."/>
            <person name="Xu D."/>
            <person name="Hellsten U."/>
            <person name="May G.D."/>
            <person name="Yu Y."/>
            <person name="Sakurai T."/>
            <person name="Umezawa T."/>
            <person name="Bhattacharyya M.K."/>
            <person name="Sandhu D."/>
            <person name="Valliyodan B."/>
            <person name="Lindquist E."/>
            <person name="Peto M."/>
            <person name="Grant D."/>
            <person name="Shu S."/>
            <person name="Goodstein D."/>
            <person name="Barry K."/>
            <person name="Futrell-Griggs M."/>
            <person name="Abernathy B."/>
            <person name="Du J."/>
            <person name="Tian Z."/>
            <person name="Zhu L."/>
            <person name="Gill N."/>
            <person name="Joshi T."/>
            <person name="Libault M."/>
            <person name="Sethuraman A."/>
            <person name="Zhang X.-C."/>
            <person name="Shinozaki K."/>
            <person name="Nguyen H.T."/>
            <person name="Wing R.A."/>
            <person name="Cregan P."/>
            <person name="Specht J."/>
            <person name="Grimwood J."/>
            <person name="Rokhsar D."/>
            <person name="Stacey G."/>
            <person name="Shoemaker R.C."/>
            <person name="Jackson S.A."/>
        </authorList>
    </citation>
    <scope>NUCLEOTIDE SEQUENCE [LARGE SCALE GENOMIC DNA]</scope>
    <source>
        <strain evidence="3">cv. Williams 82</strain>
        <tissue evidence="2">Callus</tissue>
    </source>
</reference>
<feature type="compositionally biased region" description="Polar residues" evidence="1">
    <location>
        <begin position="77"/>
        <end position="88"/>
    </location>
</feature>
<accession>A0A0R0JPZ9</accession>
<keyword evidence="4" id="KW-1185">Reference proteome</keyword>
<dbReference type="AlphaFoldDB" id="A0A0R0JPZ9"/>
<dbReference type="EnsemblPlants" id="KRH54472">
    <property type="protein sequence ID" value="KRH54472"/>
    <property type="gene ID" value="GLYMA_06G187700"/>
</dbReference>
<dbReference type="Proteomes" id="UP000008827">
    <property type="component" value="Chromosome 6"/>
</dbReference>
<evidence type="ECO:0000256" key="1">
    <source>
        <dbReference type="SAM" id="MobiDB-lite"/>
    </source>
</evidence>
<dbReference type="EMBL" id="CM000839">
    <property type="protein sequence ID" value="KRH54472.1"/>
    <property type="molecule type" value="Genomic_DNA"/>
</dbReference>
<dbReference type="OrthoDB" id="10453027at2759"/>
<name>A0A0R0JPZ9_SOYBN</name>
<dbReference type="InParanoid" id="A0A0R0JPZ9"/>
<organism evidence="2">
    <name type="scientific">Glycine max</name>
    <name type="common">Soybean</name>
    <name type="synonym">Glycine hispida</name>
    <dbReference type="NCBI Taxonomy" id="3847"/>
    <lineage>
        <taxon>Eukaryota</taxon>
        <taxon>Viridiplantae</taxon>
        <taxon>Streptophyta</taxon>
        <taxon>Embryophyta</taxon>
        <taxon>Tracheophyta</taxon>
        <taxon>Spermatophyta</taxon>
        <taxon>Magnoliopsida</taxon>
        <taxon>eudicotyledons</taxon>
        <taxon>Gunneridae</taxon>
        <taxon>Pentapetalae</taxon>
        <taxon>rosids</taxon>
        <taxon>fabids</taxon>
        <taxon>Fabales</taxon>
        <taxon>Fabaceae</taxon>
        <taxon>Papilionoideae</taxon>
        <taxon>50 kb inversion clade</taxon>
        <taxon>NPAAA clade</taxon>
        <taxon>indigoferoid/millettioid clade</taxon>
        <taxon>Phaseoleae</taxon>
        <taxon>Glycine</taxon>
        <taxon>Glycine subgen. Soja</taxon>
    </lineage>
</organism>
<proteinExistence type="predicted"/>
<gene>
    <name evidence="2" type="ORF">GLYMA_06G187700</name>
</gene>
<feature type="region of interest" description="Disordered" evidence="1">
    <location>
        <begin position="58"/>
        <end position="88"/>
    </location>
</feature>
<protein>
    <submittedName>
        <fullName evidence="2 3">Uncharacterized protein</fullName>
    </submittedName>
</protein>
<reference evidence="3" key="2">
    <citation type="submission" date="2018-02" db="UniProtKB">
        <authorList>
            <consortium name="EnsemblPlants"/>
        </authorList>
    </citation>
    <scope>IDENTIFICATION</scope>
    <source>
        <strain evidence="3">Williams 82</strain>
    </source>
</reference>
<dbReference type="Gramene" id="KRH54472">
    <property type="protein sequence ID" value="KRH54472"/>
    <property type="gene ID" value="GLYMA_06G187700"/>
</dbReference>